<evidence type="ECO:0000313" key="2">
    <source>
        <dbReference type="Proteomes" id="UP001239111"/>
    </source>
</evidence>
<dbReference type="Proteomes" id="UP001239111">
    <property type="component" value="Chromosome 3"/>
</dbReference>
<keyword evidence="2" id="KW-1185">Reference proteome</keyword>
<organism evidence="1 2">
    <name type="scientific">Eretmocerus hayati</name>
    <dbReference type="NCBI Taxonomy" id="131215"/>
    <lineage>
        <taxon>Eukaryota</taxon>
        <taxon>Metazoa</taxon>
        <taxon>Ecdysozoa</taxon>
        <taxon>Arthropoda</taxon>
        <taxon>Hexapoda</taxon>
        <taxon>Insecta</taxon>
        <taxon>Pterygota</taxon>
        <taxon>Neoptera</taxon>
        <taxon>Endopterygota</taxon>
        <taxon>Hymenoptera</taxon>
        <taxon>Apocrita</taxon>
        <taxon>Proctotrupomorpha</taxon>
        <taxon>Chalcidoidea</taxon>
        <taxon>Aphelinidae</taxon>
        <taxon>Aphelininae</taxon>
        <taxon>Eretmocerus</taxon>
    </lineage>
</organism>
<dbReference type="EMBL" id="CM056743">
    <property type="protein sequence ID" value="KAJ8674351.1"/>
    <property type="molecule type" value="Genomic_DNA"/>
</dbReference>
<evidence type="ECO:0000313" key="1">
    <source>
        <dbReference type="EMBL" id="KAJ8674351.1"/>
    </source>
</evidence>
<name>A0ACC2NUQ9_9HYME</name>
<gene>
    <name evidence="1" type="ORF">QAD02_005613</name>
</gene>
<sequence>MDTMILLLIGMLVASVSCIPKYDDAGFKPSSLDYSEKSGKAQDQMAVSSHSKSRNDGDLSKNSNELNDRSQEPRFGFTNVADGTGYGVGSYAPVRPDLGGLLLGAVIGIGTILIIPKLLYVLSGSYGPYARSEDEGGVAQLMSRLDDALARNGIDTTACMQRLACSYAKQAAEATAKEEASSLERLVNAAASSQMLQGTAVHEALEAGRSGGNCARAYHQCSLSPDLALSMLAKLTAGAT</sequence>
<accession>A0ACC2NUQ9</accession>
<comment type="caution">
    <text evidence="1">The sequence shown here is derived from an EMBL/GenBank/DDBJ whole genome shotgun (WGS) entry which is preliminary data.</text>
</comment>
<protein>
    <submittedName>
        <fullName evidence="1">Uncharacterized protein</fullName>
    </submittedName>
</protein>
<proteinExistence type="predicted"/>
<reference evidence="1" key="1">
    <citation type="submission" date="2023-04" db="EMBL/GenBank/DDBJ databases">
        <title>A chromosome-level genome assembly of the parasitoid wasp Eretmocerus hayati.</title>
        <authorList>
            <person name="Zhong Y."/>
            <person name="Liu S."/>
            <person name="Liu Y."/>
        </authorList>
    </citation>
    <scope>NUCLEOTIDE SEQUENCE</scope>
    <source>
        <strain evidence="1">ZJU_SS_LIU_2023</strain>
    </source>
</reference>